<keyword evidence="7" id="KW-0812">Transmembrane</keyword>
<dbReference type="SMART" id="SM00220">
    <property type="entry name" value="S_TKc"/>
    <property type="match status" value="1"/>
</dbReference>
<feature type="transmembrane region" description="Helical" evidence="7">
    <location>
        <begin position="5"/>
        <end position="22"/>
    </location>
</feature>
<dbReference type="SUPFAM" id="SSF56112">
    <property type="entry name" value="Protein kinase-like (PK-like)"/>
    <property type="match status" value="1"/>
</dbReference>
<feature type="binding site" evidence="5">
    <location>
        <position position="74"/>
    </location>
    <ligand>
        <name>ATP</name>
        <dbReference type="ChEBI" id="CHEBI:30616"/>
    </ligand>
</feature>
<evidence type="ECO:0000256" key="2">
    <source>
        <dbReference type="ARBA" id="ARBA00022741"/>
    </source>
</evidence>
<feature type="coiled-coil region" evidence="6">
    <location>
        <begin position="514"/>
        <end position="648"/>
    </location>
</feature>
<keyword evidence="2 5" id="KW-0547">Nucleotide-binding</keyword>
<dbReference type="PANTHER" id="PTHR11909">
    <property type="entry name" value="CASEIN KINASE-RELATED"/>
    <property type="match status" value="1"/>
</dbReference>
<dbReference type="InterPro" id="IPR000719">
    <property type="entry name" value="Prot_kinase_dom"/>
</dbReference>
<evidence type="ECO:0000256" key="3">
    <source>
        <dbReference type="ARBA" id="ARBA00022840"/>
    </source>
</evidence>
<dbReference type="GO" id="GO:0005524">
    <property type="term" value="F:ATP binding"/>
    <property type="evidence" value="ECO:0007669"/>
    <property type="project" value="UniProtKB-UniRule"/>
</dbReference>
<dbReference type="InterPro" id="IPR011009">
    <property type="entry name" value="Kinase-like_dom_sf"/>
</dbReference>
<dbReference type="Proteomes" id="UP000785679">
    <property type="component" value="Unassembled WGS sequence"/>
</dbReference>
<dbReference type="InterPro" id="IPR008271">
    <property type="entry name" value="Ser/Thr_kinase_AS"/>
</dbReference>
<keyword evidence="7" id="KW-1133">Transmembrane helix</keyword>
<dbReference type="GO" id="GO:0004674">
    <property type="term" value="F:protein serine/threonine kinase activity"/>
    <property type="evidence" value="ECO:0007669"/>
    <property type="project" value="UniProtKB-EC"/>
</dbReference>
<dbReference type="InterPro" id="IPR050235">
    <property type="entry name" value="CK1_Ser-Thr_kinase"/>
</dbReference>
<feature type="coiled-coil region" evidence="6">
    <location>
        <begin position="1002"/>
        <end position="1171"/>
    </location>
</feature>
<keyword evidence="7" id="KW-0472">Membrane</keyword>
<dbReference type="InterPro" id="IPR017441">
    <property type="entry name" value="Protein_kinase_ATP_BS"/>
</dbReference>
<dbReference type="PROSITE" id="PS00107">
    <property type="entry name" value="PROTEIN_KINASE_ATP"/>
    <property type="match status" value="1"/>
</dbReference>
<dbReference type="EC" id="2.7.11.1" evidence="1"/>
<sequence length="1565" mass="183263">MQHWFFNVQIGASIIILTLIFYNHMQTPQPPSYPAEIEVNKVKHTYLKELGQGTYGYAYAYQSVEDPKKLVAIKIPKPGSNSSNSSTKESYYLQRLQTNKSRHVLSYFGEGYFGGISYMKFEFVMYTVEEFLKAIQKKEVDFWHALIDLFLQMQYALRELHERGFLHQDVKPDNYMVDENGVVKILDFGLLNEYIPATTNRHKLLGKYGFQGSPLYASVNALNGYTLSRRDDLECLGYSILFLIEPKYSLGQNPKEIKETKVKFLATKNDQIPTKLRGLHKYLKKVAELNYSETPDYQGLEYCIRNINKPLIEEEADKAIDQLKVRVSQLMVPKMIGQKLTCDISILQPVEGLCSRAVKDQLKSFLPIWVKDFILEEAQQYSQDITERAILENMTNLARETIIDQSAENFCEEILQNMIGLIINEQVEGHAKYLSSLEVTTKQVLELIIVKLVDDQYIEAQKQIIVERHCLVQISKIVQNEVFTNCVNEVERQFELDCKIASLQKQNSTLSVQHAQVSNDLKEANNSIKELQLRELRQILQKEEQKFAKSLLREIMAEYLEKIKVEAKIEYAKELEQTEAEKNRQMMEKEGYKSEIKKHKDNYQSLEFTLKKFQETTQQVIQGKDQKLNEESEKNKQLMIQIACLNKTIKAQIEAEKIKDVQFQEKIKVKQNDYTNLAKEFKLFKEKAANQQKALNQEIALKSETINSLITKADQKCESDQFSKAMDEIADQLLLKICKQECYYIGELGIKDEIYFREEQQRKAQEAADLLKSKDYALANLQAEHKGLKQLYDQEKKSMIQCLQQKISEVSSLKAELREKVEADQKLQTEHKTKVEGMTLMIEKLETLGVEKDSHIGRVEEELKKTQTSYQGELDRIKYANSIADQVQKTLSKEIAEEMIAFAAQKKQERLQLQDQFKNLRSQILQLQTQNEALASDNQSLKNELQSKNFNERLTHCSNQGMLILLRNILGEVALESIEHHRKEQIEREFAVIEEQRNRETFQELQDKLSELGQSEERLRKQVNNCDKALKEQYQWLFKLFEITTEGNGQEQESQEIARRQIETQLKQLQENNQDQISQIESLKESQVKLQGTNDAQIKEAHEQIMRANHKIFALEENCQALKEQLSQKYYEIESLKRELKQSCDLKDQELQKLREKLESYEKDHISNNQQEFIEQICIRLKDTQETGRKKTVEEIIALLHQHKAPRKNQPSADLKEEDYDVDYDEHITNKVQSSQEANTLKKVNQQLINPFLNDQNQCQNMIEAQQFYKDKYSDTEKVPLKSGESSDYISPHQTKQNKKSERIIRWVTTYKKIIDWLLKARDLLPALGTDISNRFWTLLIQLPDYDLLYKYRVLNQKDIKLNISNLEDLITWIVHNDRAIKFDQTEIKARDSNCDLLEKLHNKICRLVDQIEKARLAIKNCIDYIFSEFYHEYNIQLHLHDFQQQLVAQKGLLYKFDFKKKAFLTSKVQKVYITFESDDYFSQHEMKPNRNQDGEIIGYYLDHRLLYKDPLKKGDQFKVGYKVFVKLNNGSKLCLQNQNDVFREVDLENGVLLQMDKFMAPTNY</sequence>
<keyword evidence="6" id="KW-0175">Coiled coil</keyword>
<accession>A0A8J8T9Y9</accession>
<protein>
    <recommendedName>
        <fullName evidence="4">Casein kinase I</fullName>
        <ecNumber evidence="1">2.7.11.1</ecNumber>
    </recommendedName>
</protein>
<evidence type="ECO:0000256" key="7">
    <source>
        <dbReference type="SAM" id="Phobius"/>
    </source>
</evidence>
<name>A0A8J8T9Y9_HALGN</name>
<dbReference type="Gene3D" id="1.10.510.10">
    <property type="entry name" value="Transferase(Phosphotransferase) domain 1"/>
    <property type="match status" value="1"/>
</dbReference>
<reference evidence="9" key="1">
    <citation type="submission" date="2019-06" db="EMBL/GenBank/DDBJ databases">
        <authorList>
            <person name="Zheng W."/>
        </authorList>
    </citation>
    <scope>NUCLEOTIDE SEQUENCE</scope>
    <source>
        <strain evidence="9">QDHG01</strain>
    </source>
</reference>
<evidence type="ECO:0000256" key="4">
    <source>
        <dbReference type="ARBA" id="ARBA00023860"/>
    </source>
</evidence>
<keyword evidence="3 5" id="KW-0067">ATP-binding</keyword>
<dbReference type="PROSITE" id="PS50011">
    <property type="entry name" value="PROTEIN_KINASE_DOM"/>
    <property type="match status" value="1"/>
</dbReference>
<evidence type="ECO:0000259" key="8">
    <source>
        <dbReference type="PROSITE" id="PS50011"/>
    </source>
</evidence>
<evidence type="ECO:0000313" key="9">
    <source>
        <dbReference type="EMBL" id="TNV86871.1"/>
    </source>
</evidence>
<evidence type="ECO:0000256" key="5">
    <source>
        <dbReference type="PROSITE-ProRule" id="PRU10141"/>
    </source>
</evidence>
<evidence type="ECO:0000313" key="10">
    <source>
        <dbReference type="Proteomes" id="UP000785679"/>
    </source>
</evidence>
<proteinExistence type="predicted"/>
<feature type="coiled-coil region" evidence="6">
    <location>
        <begin position="903"/>
        <end position="944"/>
    </location>
</feature>
<feature type="coiled-coil region" evidence="6">
    <location>
        <begin position="778"/>
        <end position="823"/>
    </location>
</feature>
<dbReference type="EMBL" id="RRYP01000775">
    <property type="protein sequence ID" value="TNV86871.1"/>
    <property type="molecule type" value="Genomic_DNA"/>
</dbReference>
<evidence type="ECO:0000256" key="1">
    <source>
        <dbReference type="ARBA" id="ARBA00012513"/>
    </source>
</evidence>
<evidence type="ECO:0000256" key="6">
    <source>
        <dbReference type="SAM" id="Coils"/>
    </source>
</evidence>
<gene>
    <name evidence="9" type="ORF">FGO68_gene4943</name>
</gene>
<dbReference type="PROSITE" id="PS00108">
    <property type="entry name" value="PROTEIN_KINASE_ST"/>
    <property type="match status" value="1"/>
</dbReference>
<dbReference type="Pfam" id="PF00069">
    <property type="entry name" value="Pkinase"/>
    <property type="match status" value="1"/>
</dbReference>
<comment type="caution">
    <text evidence="9">The sequence shown here is derived from an EMBL/GenBank/DDBJ whole genome shotgun (WGS) entry which is preliminary data.</text>
</comment>
<organism evidence="9 10">
    <name type="scientific">Halteria grandinella</name>
    <dbReference type="NCBI Taxonomy" id="5974"/>
    <lineage>
        <taxon>Eukaryota</taxon>
        <taxon>Sar</taxon>
        <taxon>Alveolata</taxon>
        <taxon>Ciliophora</taxon>
        <taxon>Intramacronucleata</taxon>
        <taxon>Spirotrichea</taxon>
        <taxon>Stichotrichia</taxon>
        <taxon>Sporadotrichida</taxon>
        <taxon>Halteriidae</taxon>
        <taxon>Halteria</taxon>
    </lineage>
</organism>
<feature type="domain" description="Protein kinase" evidence="8">
    <location>
        <begin position="44"/>
        <end position="312"/>
    </location>
</feature>
<keyword evidence="10" id="KW-1185">Reference proteome</keyword>